<dbReference type="AlphaFoldDB" id="A0A654M065"/>
<sequence length="44" mass="4906">MIMKGRCDECGMENVEVMSITKNDKGEKTTLCNQCRPADGAYAY</sequence>
<reference evidence="2" key="1">
    <citation type="submission" date="2015-10" db="EMBL/GenBank/DDBJ databases">
        <title>Niche specialization of a soil ammonia-oxidizing archaeon, Candidatus Nitrosocosmicus oleophilus.</title>
        <authorList>
            <person name="Jung M.-Y."/>
            <person name="Rhee S.-K."/>
        </authorList>
    </citation>
    <scope>NUCLEOTIDE SEQUENCE [LARGE SCALE GENOMIC DNA]</scope>
    <source>
        <strain evidence="2">MY3</strain>
    </source>
</reference>
<proteinExistence type="predicted"/>
<evidence type="ECO:0000313" key="2">
    <source>
        <dbReference type="Proteomes" id="UP000058925"/>
    </source>
</evidence>
<accession>A0A654M065</accession>
<gene>
    <name evidence="1" type="ORF">NMY3_01790</name>
</gene>
<dbReference type="Proteomes" id="UP000058925">
    <property type="component" value="Chromosome"/>
</dbReference>
<protein>
    <submittedName>
        <fullName evidence="1">Uncharacterized protein</fullName>
    </submittedName>
</protein>
<name>A0A654M065_9ARCH</name>
<evidence type="ECO:0000313" key="1">
    <source>
        <dbReference type="EMBL" id="ALI35993.1"/>
    </source>
</evidence>
<dbReference type="KEGG" id="taa:NMY3_01790"/>
<organism evidence="1 2">
    <name type="scientific">Candidatus Nitrosocosmicus oleophilus</name>
    <dbReference type="NCBI Taxonomy" id="1353260"/>
    <lineage>
        <taxon>Archaea</taxon>
        <taxon>Nitrososphaerota</taxon>
        <taxon>Nitrososphaeria</taxon>
        <taxon>Nitrososphaerales</taxon>
        <taxon>Nitrososphaeraceae</taxon>
        <taxon>Candidatus Nitrosocosmicus</taxon>
    </lineage>
</organism>
<dbReference type="EMBL" id="CP012850">
    <property type="protein sequence ID" value="ALI35993.1"/>
    <property type="molecule type" value="Genomic_DNA"/>
</dbReference>
<keyword evidence="2" id="KW-1185">Reference proteome</keyword>